<sequence>MWQMAKKRRNSLAFWIKCVDALGILILISPWLVSVYVASFSGIYENGEGLASPSEYIKSLIFWPLAGFVATQIVVVIMKVSATYKE</sequence>
<feature type="transmembrane region" description="Helical" evidence="1">
    <location>
        <begin position="12"/>
        <end position="40"/>
    </location>
</feature>
<comment type="caution">
    <text evidence="2">The sequence shown here is derived from an EMBL/GenBank/DDBJ whole genome shotgun (WGS) entry which is preliminary data.</text>
</comment>
<evidence type="ECO:0000313" key="2">
    <source>
        <dbReference type="EMBL" id="ERH14330.1"/>
    </source>
</evidence>
<evidence type="ECO:0000256" key="1">
    <source>
        <dbReference type="SAM" id="Phobius"/>
    </source>
</evidence>
<keyword evidence="1" id="KW-1133">Transmembrane helix</keyword>
<organism evidence="2 3">
    <name type="scientific">Actinomyces graevenitzii F0530</name>
    <dbReference type="NCBI Taxonomy" id="1321817"/>
    <lineage>
        <taxon>Bacteria</taxon>
        <taxon>Bacillati</taxon>
        <taxon>Actinomycetota</taxon>
        <taxon>Actinomycetes</taxon>
        <taxon>Actinomycetales</taxon>
        <taxon>Actinomycetaceae</taxon>
        <taxon>Actinomyces</taxon>
    </lineage>
</organism>
<keyword evidence="1" id="KW-0472">Membrane</keyword>
<reference evidence="2 3" key="1">
    <citation type="submission" date="2013-08" db="EMBL/GenBank/DDBJ databases">
        <authorList>
            <person name="Weinstock G."/>
            <person name="Sodergren E."/>
            <person name="Wylie T."/>
            <person name="Fulton L."/>
            <person name="Fulton R."/>
            <person name="Fronick C."/>
            <person name="O'Laughlin M."/>
            <person name="Godfrey J."/>
            <person name="Miner T."/>
            <person name="Herter B."/>
            <person name="Appelbaum E."/>
            <person name="Cordes M."/>
            <person name="Lek S."/>
            <person name="Wollam A."/>
            <person name="Pepin K.H."/>
            <person name="Palsikar V.B."/>
            <person name="Mitreva M."/>
            <person name="Wilson R.K."/>
        </authorList>
    </citation>
    <scope>NUCLEOTIDE SEQUENCE [LARGE SCALE GENOMIC DNA]</scope>
    <source>
        <strain evidence="2 3">F0530</strain>
    </source>
</reference>
<feature type="transmembrane region" description="Helical" evidence="1">
    <location>
        <begin position="60"/>
        <end position="80"/>
    </location>
</feature>
<evidence type="ECO:0000313" key="3">
    <source>
        <dbReference type="Proteomes" id="UP000016481"/>
    </source>
</evidence>
<name>U1PC91_9ACTO</name>
<accession>U1PC91</accession>
<gene>
    <name evidence="2" type="ORF">HMPREF1978_01844</name>
</gene>
<protein>
    <submittedName>
        <fullName evidence="2">Uncharacterized protein</fullName>
    </submittedName>
</protein>
<dbReference type="Proteomes" id="UP000016481">
    <property type="component" value="Unassembled WGS sequence"/>
</dbReference>
<dbReference type="HOGENOM" id="CLU_2490802_0_0_11"/>
<dbReference type="AlphaFoldDB" id="U1PC91"/>
<keyword evidence="1" id="KW-0812">Transmembrane</keyword>
<proteinExistence type="predicted"/>
<dbReference type="EMBL" id="AWSC01000071">
    <property type="protein sequence ID" value="ERH14330.1"/>
    <property type="molecule type" value="Genomic_DNA"/>
</dbReference>